<dbReference type="RefSeq" id="WP_190014445.1">
    <property type="nucleotide sequence ID" value="NZ_FQZV01000030.1"/>
</dbReference>
<dbReference type="GO" id="GO:0008270">
    <property type="term" value="F:zinc ion binding"/>
    <property type="evidence" value="ECO:0007669"/>
    <property type="project" value="InterPro"/>
</dbReference>
<dbReference type="InterPro" id="IPR027268">
    <property type="entry name" value="Peptidase_M4/M1_CTD_sf"/>
</dbReference>
<protein>
    <submittedName>
        <fullName evidence="4">Peptidase family M1</fullName>
    </submittedName>
</protein>
<keyword evidence="5" id="KW-1185">Reference proteome</keyword>
<dbReference type="CDD" id="cd09604">
    <property type="entry name" value="M1_APN_like"/>
    <property type="match status" value="1"/>
</dbReference>
<keyword evidence="2" id="KW-0479">Metal-binding</keyword>
<dbReference type="EMBL" id="FQZV01000030">
    <property type="protein sequence ID" value="SHJ57644.1"/>
    <property type="molecule type" value="Genomic_DNA"/>
</dbReference>
<dbReference type="InterPro" id="IPR014782">
    <property type="entry name" value="Peptidase_M1_dom"/>
</dbReference>
<evidence type="ECO:0000313" key="4">
    <source>
        <dbReference type="EMBL" id="SHJ57644.1"/>
    </source>
</evidence>
<dbReference type="GO" id="GO:0008237">
    <property type="term" value="F:metallopeptidase activity"/>
    <property type="evidence" value="ECO:0007669"/>
    <property type="project" value="InterPro"/>
</dbReference>
<reference evidence="5" key="1">
    <citation type="submission" date="2016-11" db="EMBL/GenBank/DDBJ databases">
        <authorList>
            <person name="Varghese N."/>
            <person name="Submissions S."/>
        </authorList>
    </citation>
    <scope>NUCLEOTIDE SEQUENCE [LARGE SCALE GENOMIC DNA]</scope>
    <source>
        <strain evidence="5">DSM 17957</strain>
    </source>
</reference>
<dbReference type="PANTHER" id="PTHR45726:SF3">
    <property type="entry name" value="LEUKOTRIENE A-4 HYDROLASE"/>
    <property type="match status" value="1"/>
</dbReference>
<evidence type="ECO:0000256" key="1">
    <source>
        <dbReference type="PIRSR" id="PIRSR634015-1"/>
    </source>
</evidence>
<evidence type="ECO:0000313" key="5">
    <source>
        <dbReference type="Proteomes" id="UP000184536"/>
    </source>
</evidence>
<feature type="domain" description="Peptidase M1 membrane alanine aminopeptidase" evidence="3">
    <location>
        <begin position="290"/>
        <end position="498"/>
    </location>
</feature>
<dbReference type="Proteomes" id="UP000184536">
    <property type="component" value="Unassembled WGS sequence"/>
</dbReference>
<evidence type="ECO:0000256" key="2">
    <source>
        <dbReference type="PIRSR" id="PIRSR634015-3"/>
    </source>
</evidence>
<dbReference type="AlphaFoldDB" id="A0A1M6KFC7"/>
<organism evidence="4 5">
    <name type="scientific">Geosporobacter subterraneus DSM 17957</name>
    <dbReference type="NCBI Taxonomy" id="1121919"/>
    <lineage>
        <taxon>Bacteria</taxon>
        <taxon>Bacillati</taxon>
        <taxon>Bacillota</taxon>
        <taxon>Clostridia</taxon>
        <taxon>Peptostreptococcales</taxon>
        <taxon>Thermotaleaceae</taxon>
        <taxon>Geosporobacter</taxon>
    </lineage>
</organism>
<dbReference type="PANTHER" id="PTHR45726">
    <property type="entry name" value="LEUKOTRIENE A-4 HYDROLASE"/>
    <property type="match status" value="1"/>
</dbReference>
<dbReference type="STRING" id="1121919.SAMN02745975_02398"/>
<dbReference type="Pfam" id="PF01433">
    <property type="entry name" value="Peptidase_M1"/>
    <property type="match status" value="1"/>
</dbReference>
<gene>
    <name evidence="4" type="ORF">SAMN02745975_02398</name>
</gene>
<dbReference type="Gene3D" id="1.10.390.10">
    <property type="entry name" value="Neutral Protease Domain 2"/>
    <property type="match status" value="1"/>
</dbReference>
<sequence>MKQQIKRKLILCSIVLLSLTMSVAIEKLGLLNGTATVFSQRERQYKHPLNEYVIKAEFDSMEKLLVANQKLTYTNVSESSFQTLYFHLYPNTFKTEGTLPFNAGEINLAYPKGFEPGYIQISSVESSGEALNYVILGVGETILKVNLNQSLEPRAKIDLEITFTVKIPPARGRFGYGENTINIANWYPIAAVHDHRGWNLEPYYAIGDPFYSDTANYRVYITMSPEYTLASTGNIIKRENIGGKVLWTVEAKNVRDFAMIAGEKYKVLEDEVDGIKIKSYFIEDIYGDLALQTAKDAVKIFNKSFGKYPYKQLSIAAADFFIGGMEYPNLVFIDQSLYQEEQQEILEYVVAHEVAHQWWYGIVGNDQVNEPWLDEALTEYSTLLYYEKKYGEDVKENVYKNMVARIYHAYHTPGMESKEKIHRSLKEFENPHEYQALVYSKGAMFIGELRKELGDEVFFQIMKVYFDKYRFKHATTEDFIKLCQQVSERELQAFFSKWLDYNQE</sequence>
<evidence type="ECO:0000259" key="3">
    <source>
        <dbReference type="Pfam" id="PF01433"/>
    </source>
</evidence>
<name>A0A1M6KFC7_9FIRM</name>
<comment type="cofactor">
    <cofactor evidence="2">
        <name>Zn(2+)</name>
        <dbReference type="ChEBI" id="CHEBI:29105"/>
    </cofactor>
    <text evidence="2">Binds 1 zinc ion per subunit.</text>
</comment>
<dbReference type="SUPFAM" id="SSF55486">
    <property type="entry name" value="Metalloproteases ('zincins'), catalytic domain"/>
    <property type="match status" value="1"/>
</dbReference>
<keyword evidence="2" id="KW-0862">Zinc</keyword>
<feature type="binding site" evidence="2">
    <location>
        <position position="356"/>
    </location>
    <ligand>
        <name>Zn(2+)</name>
        <dbReference type="ChEBI" id="CHEBI:29105"/>
        <note>catalytic</note>
    </ligand>
</feature>
<proteinExistence type="predicted"/>
<feature type="active site" description="Proton donor" evidence="1">
    <location>
        <position position="439"/>
    </location>
</feature>
<feature type="binding site" evidence="2">
    <location>
        <position position="375"/>
    </location>
    <ligand>
        <name>Zn(2+)</name>
        <dbReference type="ChEBI" id="CHEBI:29105"/>
        <note>catalytic</note>
    </ligand>
</feature>
<feature type="active site" description="Proton acceptor" evidence="1">
    <location>
        <position position="353"/>
    </location>
</feature>
<feature type="binding site" evidence="2">
    <location>
        <position position="352"/>
    </location>
    <ligand>
        <name>Zn(2+)</name>
        <dbReference type="ChEBI" id="CHEBI:29105"/>
        <note>catalytic</note>
    </ligand>
</feature>
<accession>A0A1M6KFC7</accession>
<dbReference type="InterPro" id="IPR034015">
    <property type="entry name" value="M1_LTA4H"/>
</dbReference>